<name>A0ABT9M0K2_9BACL</name>
<evidence type="ECO:0000313" key="1">
    <source>
        <dbReference type="EMBL" id="MDP9729906.1"/>
    </source>
</evidence>
<gene>
    <name evidence="1" type="ORF">J2S04_002883</name>
</gene>
<organism evidence="1 2">
    <name type="scientific">Alicyclobacillus tolerans</name>
    <dbReference type="NCBI Taxonomy" id="90970"/>
    <lineage>
        <taxon>Bacteria</taxon>
        <taxon>Bacillati</taxon>
        <taxon>Bacillota</taxon>
        <taxon>Bacilli</taxon>
        <taxon>Bacillales</taxon>
        <taxon>Alicyclobacillaceae</taxon>
        <taxon>Alicyclobacillus</taxon>
    </lineage>
</organism>
<dbReference type="EMBL" id="JAURUO010000029">
    <property type="protein sequence ID" value="MDP9729906.1"/>
    <property type="molecule type" value="Genomic_DNA"/>
</dbReference>
<reference evidence="1 2" key="1">
    <citation type="submission" date="2023-07" db="EMBL/GenBank/DDBJ databases">
        <title>Genomic Encyclopedia of Type Strains, Phase IV (KMG-IV): sequencing the most valuable type-strain genomes for metagenomic binning, comparative biology and taxonomic classification.</title>
        <authorList>
            <person name="Goeker M."/>
        </authorList>
    </citation>
    <scope>NUCLEOTIDE SEQUENCE [LARGE SCALE GENOMIC DNA]</scope>
    <source>
        <strain evidence="1 2">DSM 25924</strain>
    </source>
</reference>
<sequence length="191" mass="23176">MLCPIQNDNDEMMTLKKAMYTLFLDWEVEECKEEVESMAIIREMSEPEHEYLERQMAERLLRGSYDFAGTHVYRSLWVPQEDLAFWLKFLDWTLEQVCEKKTLHLSSRYASCVQDMYELRTLIANSFQTRNVGEFLEIRLMYAEAFWLIDALQDYIQDREEEDKASKYLHFLTPYHERYFFDELKKHSMRG</sequence>
<comment type="caution">
    <text evidence="1">The sequence shown here is derived from an EMBL/GenBank/DDBJ whole genome shotgun (WGS) entry which is preliminary data.</text>
</comment>
<evidence type="ECO:0000313" key="2">
    <source>
        <dbReference type="Proteomes" id="UP001229209"/>
    </source>
</evidence>
<dbReference type="Proteomes" id="UP001229209">
    <property type="component" value="Unassembled WGS sequence"/>
</dbReference>
<proteinExistence type="predicted"/>
<keyword evidence="2" id="KW-1185">Reference proteome</keyword>
<accession>A0ABT9M0K2</accession>
<protein>
    <submittedName>
        <fullName evidence="1">Uncharacterized protein</fullName>
    </submittedName>
</protein>